<dbReference type="InterPro" id="IPR019775">
    <property type="entry name" value="WD40_repeat_CS"/>
</dbReference>
<protein>
    <submittedName>
        <fullName evidence="5">WD40-repeat-containing domain</fullName>
    </submittedName>
</protein>
<keyword evidence="1 3" id="KW-0853">WD repeat</keyword>
<dbReference type="PROSITE" id="PS00678">
    <property type="entry name" value="WD_REPEATS_1"/>
    <property type="match status" value="1"/>
</dbReference>
<dbReference type="PANTHER" id="PTHR19848:SF8">
    <property type="entry name" value="F-BOX AND WD REPEAT DOMAIN CONTAINING 7"/>
    <property type="match status" value="1"/>
</dbReference>
<comment type="caution">
    <text evidence="5">The sequence shown here is derived from an EMBL/GenBank/DDBJ whole genome shotgun (WGS) entry which is preliminary data.</text>
</comment>
<organism evidence="5 6">
    <name type="scientific">Pseudocohnilembus persalinus</name>
    <name type="common">Ciliate</name>
    <dbReference type="NCBI Taxonomy" id="266149"/>
    <lineage>
        <taxon>Eukaryota</taxon>
        <taxon>Sar</taxon>
        <taxon>Alveolata</taxon>
        <taxon>Ciliophora</taxon>
        <taxon>Intramacronucleata</taxon>
        <taxon>Oligohymenophorea</taxon>
        <taxon>Scuticociliatia</taxon>
        <taxon>Philasterida</taxon>
        <taxon>Pseudocohnilembidae</taxon>
        <taxon>Pseudocohnilembus</taxon>
    </lineage>
</organism>
<feature type="repeat" description="WD" evidence="3">
    <location>
        <begin position="593"/>
        <end position="632"/>
    </location>
</feature>
<name>A0A0V0R709_PSEPJ</name>
<dbReference type="PANTHER" id="PTHR19848">
    <property type="entry name" value="WD40 REPEAT PROTEIN"/>
    <property type="match status" value="1"/>
</dbReference>
<evidence type="ECO:0000256" key="2">
    <source>
        <dbReference type="ARBA" id="ARBA00022737"/>
    </source>
</evidence>
<dbReference type="Pfam" id="PF00400">
    <property type="entry name" value="WD40"/>
    <property type="match status" value="4"/>
</dbReference>
<keyword evidence="6" id="KW-1185">Reference proteome</keyword>
<dbReference type="PROSITE" id="PS50082">
    <property type="entry name" value="WD_REPEATS_2"/>
    <property type="match status" value="3"/>
</dbReference>
<dbReference type="InParanoid" id="A0A0V0R709"/>
<dbReference type="InterPro" id="IPR001680">
    <property type="entry name" value="WD40_rpt"/>
</dbReference>
<evidence type="ECO:0000313" key="6">
    <source>
        <dbReference type="Proteomes" id="UP000054937"/>
    </source>
</evidence>
<dbReference type="SUPFAM" id="SSF50978">
    <property type="entry name" value="WD40 repeat-like"/>
    <property type="match status" value="2"/>
</dbReference>
<dbReference type="InterPro" id="IPR015943">
    <property type="entry name" value="WD40/YVTN_repeat-like_dom_sf"/>
</dbReference>
<reference evidence="5 6" key="1">
    <citation type="journal article" date="2015" name="Sci. Rep.">
        <title>Genome of the facultative scuticociliatosis pathogen Pseudocohnilembus persalinus provides insight into its virulence through horizontal gene transfer.</title>
        <authorList>
            <person name="Xiong J."/>
            <person name="Wang G."/>
            <person name="Cheng J."/>
            <person name="Tian M."/>
            <person name="Pan X."/>
            <person name="Warren A."/>
            <person name="Jiang C."/>
            <person name="Yuan D."/>
            <person name="Miao W."/>
        </authorList>
    </citation>
    <scope>NUCLEOTIDE SEQUENCE [LARGE SCALE GENOMIC DNA]</scope>
    <source>
        <strain evidence="5">36N120E</strain>
    </source>
</reference>
<dbReference type="SMART" id="SM00320">
    <property type="entry name" value="WD40"/>
    <property type="match status" value="8"/>
</dbReference>
<accession>A0A0V0R709</accession>
<gene>
    <name evidence="5" type="ORF">PPERSA_09685</name>
</gene>
<dbReference type="InterPro" id="IPR036322">
    <property type="entry name" value="WD40_repeat_dom_sf"/>
</dbReference>
<feature type="compositionally biased region" description="Low complexity" evidence="4">
    <location>
        <begin position="764"/>
        <end position="775"/>
    </location>
</feature>
<feature type="repeat" description="WD" evidence="3">
    <location>
        <begin position="124"/>
        <end position="165"/>
    </location>
</feature>
<dbReference type="Gene3D" id="1.10.1620.10">
    <property type="entry name" value="Ribosomal protein L39e"/>
    <property type="match status" value="1"/>
</dbReference>
<dbReference type="Gene3D" id="2.130.10.10">
    <property type="entry name" value="YVTN repeat-like/Quinoprotein amine dehydrogenase"/>
    <property type="match status" value="3"/>
</dbReference>
<feature type="repeat" description="WD" evidence="3">
    <location>
        <begin position="633"/>
        <end position="674"/>
    </location>
</feature>
<dbReference type="OrthoDB" id="674604at2759"/>
<dbReference type="EMBL" id="LDAU01000032">
    <property type="protein sequence ID" value="KRX10301.1"/>
    <property type="molecule type" value="Genomic_DNA"/>
</dbReference>
<dbReference type="PRINTS" id="PR00320">
    <property type="entry name" value="GPROTEINBRPT"/>
</dbReference>
<dbReference type="InterPro" id="IPR020472">
    <property type="entry name" value="WD40_PAC1"/>
</dbReference>
<evidence type="ECO:0000256" key="1">
    <source>
        <dbReference type="ARBA" id="ARBA00022574"/>
    </source>
</evidence>
<sequence>MGSCKSLHVKKRLGRKIKSNKPLPNWHTITCVSFDSKEQAINCGLSNGSILQFVRKTPDQKYITERKKDYEIEFYDLPKAHRGEVKVIIQASIFSNKYCITGSTDRTIKLWNTGQKNKAIVQTLVGHNGTVVALAYTVKKDTLVSASTDRTIKIWKQEEDRQMLFHPWFQYYEGISDFSMRKVLNNNIYISELQIAKEDKLMIFAGDTEGSIHKLGLKSTNEETAKENKNSPLIIKSTNLNYHRLHIIQILYIDKEQEMFSIGFDQKLLGYQFSQRKIFINFPNPNKCLFTSIAWNPDNQELIAGDEKGRIYFINVHTDKSHQEFKLYDQKILKVLCQGSEGSEKNIIMVVTENFIDVLKIKRGVKAGNVLEQHTGPILGLYGLVPYKLTNKQYKEPPQLISVSLDDTIRVWEPKDMSRQNILYNQDKDDIGGFHYLKESNLFVTGHGSGAIKLLNIELNSFLKLDQKDHFAHNDTVTCFTSYLFKPDKKSQQQEEKSEFLISSGFDSRINFWEIFEKKSFYTAMNTSTISPQLKYSVFAIPPNQEKPQNRGDEILCLAVNEVSDMEKHILAAGNRGYIYVIRNLDYEQINCLRKHQDSINQLVVDQNILFSGSDDLHINLWNLHTYTHISSIKAHDLPIRDLLIIQETGHLISCAYDGKVKVWDYTKRQCVEEFEKKNEAMRCLSYIIDEKLAEDDEGDNNHGNYEQNMKLDLKLFVGTDENNIHCFQLDQYLNNKILQKISLDKMESEFQTFQQRQQELLQKQQSENKNQNQNTEEEYNEEETKNNYDKSKNNLTSTNIQDILEKQNQLLKELYK</sequence>
<feature type="region of interest" description="Disordered" evidence="4">
    <location>
        <begin position="764"/>
        <end position="795"/>
    </location>
</feature>
<dbReference type="AlphaFoldDB" id="A0A0V0R709"/>
<dbReference type="InterPro" id="IPR023626">
    <property type="entry name" value="Ribosomal_eL39_dom_sf"/>
</dbReference>
<keyword evidence="2" id="KW-0677">Repeat</keyword>
<dbReference type="Proteomes" id="UP000054937">
    <property type="component" value="Unassembled WGS sequence"/>
</dbReference>
<dbReference type="PROSITE" id="PS50294">
    <property type="entry name" value="WD_REPEATS_REGION"/>
    <property type="match status" value="1"/>
</dbReference>
<evidence type="ECO:0000313" key="5">
    <source>
        <dbReference type="EMBL" id="KRX10301.1"/>
    </source>
</evidence>
<dbReference type="OMA" id="TLLRMWN"/>
<evidence type="ECO:0000256" key="3">
    <source>
        <dbReference type="PROSITE-ProRule" id="PRU00221"/>
    </source>
</evidence>
<proteinExistence type="predicted"/>
<evidence type="ECO:0000256" key="4">
    <source>
        <dbReference type="SAM" id="MobiDB-lite"/>
    </source>
</evidence>
<feature type="compositionally biased region" description="Basic and acidic residues" evidence="4">
    <location>
        <begin position="783"/>
        <end position="793"/>
    </location>
</feature>